<dbReference type="PANTHER" id="PTHR30168:SF0">
    <property type="entry name" value="INNER MEMBRANE PROTEIN"/>
    <property type="match status" value="1"/>
</dbReference>
<accession>A0A7Z0BS94</accession>
<name>A0A7Z0BS94_9SPHN</name>
<dbReference type="EMBL" id="JACBZF010000001">
    <property type="protein sequence ID" value="NYH93919.1"/>
    <property type="molecule type" value="Genomic_DNA"/>
</dbReference>
<keyword evidence="7" id="KW-1185">Reference proteome</keyword>
<proteinExistence type="predicted"/>
<evidence type="ECO:0000256" key="1">
    <source>
        <dbReference type="ARBA" id="ARBA00004167"/>
    </source>
</evidence>
<dbReference type="PANTHER" id="PTHR30168">
    <property type="entry name" value="PUTATIVE MEMBRANE PROTEIN YPFJ"/>
    <property type="match status" value="1"/>
</dbReference>
<organism evidence="6 7">
    <name type="scientific">Novosphingobium marinum</name>
    <dbReference type="NCBI Taxonomy" id="1514948"/>
    <lineage>
        <taxon>Bacteria</taxon>
        <taxon>Pseudomonadati</taxon>
        <taxon>Pseudomonadota</taxon>
        <taxon>Alphaproteobacteria</taxon>
        <taxon>Sphingomonadales</taxon>
        <taxon>Sphingomonadaceae</taxon>
        <taxon>Novosphingobium</taxon>
    </lineage>
</organism>
<keyword evidence="2" id="KW-0812">Transmembrane</keyword>
<evidence type="ECO:0008006" key="8">
    <source>
        <dbReference type="Google" id="ProtNLM"/>
    </source>
</evidence>
<feature type="compositionally biased region" description="Polar residues" evidence="5">
    <location>
        <begin position="258"/>
        <end position="268"/>
    </location>
</feature>
<comment type="subcellular location">
    <subcellularLocation>
        <location evidence="1">Membrane</location>
        <topology evidence="1">Single-pass membrane protein</topology>
    </subcellularLocation>
</comment>
<keyword evidence="4" id="KW-0472">Membrane</keyword>
<sequence length="292" mass="31429">MAVRLDRFNPANISVRNRGGGGGFPGGGGGKLGCGTIVIALIAALVFGIDPGQMLGTMEGMQQGAPAQQREVQGQSTTEICEQNQYSLESCNALSSLNETWEPLFAQANIAFRQPTLNFYQGGTRSGCGAAAASMGPFYCPADEGIYIDTSFYDQLANQLGARGDFARYYVMAHEYGHHVQHVTGLAGQVRSAQQQNPRGANQLQVRMELQADCYAGVWAGRNRNLIEQGDMEEGLRAASAIGDDALQSGSGRAVNPESFTHGSSQQRMEWLERGLRTGNDEACDTFADMRR</sequence>
<dbReference type="InterPro" id="IPR007343">
    <property type="entry name" value="Uncharacterised_pept_Zn_put"/>
</dbReference>
<dbReference type="GO" id="GO:0016020">
    <property type="term" value="C:membrane"/>
    <property type="evidence" value="ECO:0007669"/>
    <property type="project" value="UniProtKB-SubCell"/>
</dbReference>
<feature type="region of interest" description="Disordered" evidence="5">
    <location>
        <begin position="248"/>
        <end position="268"/>
    </location>
</feature>
<protein>
    <recommendedName>
        <fullName evidence="8">Zinc metalloprotease</fullName>
    </recommendedName>
</protein>
<keyword evidence="3" id="KW-1133">Transmembrane helix</keyword>
<gene>
    <name evidence="6" type="ORF">FHS75_000224</name>
</gene>
<evidence type="ECO:0000313" key="6">
    <source>
        <dbReference type="EMBL" id="NYH93919.1"/>
    </source>
</evidence>
<evidence type="ECO:0000256" key="2">
    <source>
        <dbReference type="ARBA" id="ARBA00022692"/>
    </source>
</evidence>
<reference evidence="6 7" key="1">
    <citation type="submission" date="2020-07" db="EMBL/GenBank/DDBJ databases">
        <title>Genomic Encyclopedia of Type Strains, Phase IV (KMG-IV): sequencing the most valuable type-strain genomes for metagenomic binning, comparative biology and taxonomic classification.</title>
        <authorList>
            <person name="Goeker M."/>
        </authorList>
    </citation>
    <scope>NUCLEOTIDE SEQUENCE [LARGE SCALE GENOMIC DNA]</scope>
    <source>
        <strain evidence="6 7">DSM 29043</strain>
    </source>
</reference>
<dbReference type="AlphaFoldDB" id="A0A7Z0BS94"/>
<evidence type="ECO:0000256" key="4">
    <source>
        <dbReference type="ARBA" id="ARBA00023136"/>
    </source>
</evidence>
<evidence type="ECO:0000256" key="5">
    <source>
        <dbReference type="SAM" id="MobiDB-lite"/>
    </source>
</evidence>
<evidence type="ECO:0000313" key="7">
    <source>
        <dbReference type="Proteomes" id="UP000522081"/>
    </source>
</evidence>
<dbReference type="Pfam" id="PF04228">
    <property type="entry name" value="Zn_peptidase"/>
    <property type="match status" value="1"/>
</dbReference>
<evidence type="ECO:0000256" key="3">
    <source>
        <dbReference type="ARBA" id="ARBA00022989"/>
    </source>
</evidence>
<comment type="caution">
    <text evidence="6">The sequence shown here is derived from an EMBL/GenBank/DDBJ whole genome shotgun (WGS) entry which is preliminary data.</text>
</comment>
<dbReference type="Proteomes" id="UP000522081">
    <property type="component" value="Unassembled WGS sequence"/>
</dbReference>